<dbReference type="InterPro" id="IPR012337">
    <property type="entry name" value="RNaseH-like_sf"/>
</dbReference>
<dbReference type="CDD" id="cd06222">
    <property type="entry name" value="RNase_H_like"/>
    <property type="match status" value="1"/>
</dbReference>
<dbReference type="GO" id="GO:0003676">
    <property type="term" value="F:nucleic acid binding"/>
    <property type="evidence" value="ECO:0007669"/>
    <property type="project" value="InterPro"/>
</dbReference>
<gene>
    <name evidence="2" type="ORF">SO802_026438</name>
</gene>
<dbReference type="SUPFAM" id="SSF53098">
    <property type="entry name" value="Ribonuclease H-like"/>
    <property type="match status" value="1"/>
</dbReference>
<dbReference type="PANTHER" id="PTHR47723">
    <property type="entry name" value="OS05G0353850 PROTEIN"/>
    <property type="match status" value="1"/>
</dbReference>
<dbReference type="InterPro" id="IPR044730">
    <property type="entry name" value="RNase_H-like_dom_plant"/>
</dbReference>
<dbReference type="PANTHER" id="PTHR47723:SF19">
    <property type="entry name" value="POLYNUCLEOTIDYL TRANSFERASE, RIBONUCLEASE H-LIKE SUPERFAMILY PROTEIN"/>
    <property type="match status" value="1"/>
</dbReference>
<feature type="domain" description="RNase H type-1" evidence="1">
    <location>
        <begin position="62"/>
        <end position="162"/>
    </location>
</feature>
<protein>
    <recommendedName>
        <fullName evidence="1">RNase H type-1 domain-containing protein</fullName>
    </recommendedName>
</protein>
<dbReference type="Proteomes" id="UP001459277">
    <property type="component" value="Unassembled WGS sequence"/>
</dbReference>
<evidence type="ECO:0000313" key="2">
    <source>
        <dbReference type="EMBL" id="KAK9991453.1"/>
    </source>
</evidence>
<dbReference type="Pfam" id="PF13456">
    <property type="entry name" value="RVT_3"/>
    <property type="match status" value="1"/>
</dbReference>
<dbReference type="GO" id="GO:0004523">
    <property type="term" value="F:RNA-DNA hybrid ribonuclease activity"/>
    <property type="evidence" value="ECO:0007669"/>
    <property type="project" value="InterPro"/>
</dbReference>
<dbReference type="Gene3D" id="3.30.420.10">
    <property type="entry name" value="Ribonuclease H-like superfamily/Ribonuclease H"/>
    <property type="match status" value="1"/>
</dbReference>
<dbReference type="InterPro" id="IPR053151">
    <property type="entry name" value="RNase_H-like"/>
</dbReference>
<dbReference type="EMBL" id="JAZDWU010000009">
    <property type="protein sequence ID" value="KAK9991453.1"/>
    <property type="molecule type" value="Genomic_DNA"/>
</dbReference>
<comment type="caution">
    <text evidence="2">The sequence shown here is derived from an EMBL/GenBank/DDBJ whole genome shotgun (WGS) entry which is preliminary data.</text>
</comment>
<sequence>MAESRLRRWFWALSSCEFFLAERTYNQVILVFRVPRDPPQELLCSVMILDDPDYATGCYKINMDGVVFDETGSCGVGVIIRNEWEQVMGTMCRKVNVPLGALEVEAKAVEEGILLAWDLSLKDIIVESDAQTVTTAMKMQYPTPHSIQKLMEGILQMLKIFNS</sequence>
<dbReference type="AlphaFoldDB" id="A0AAW2C161"/>
<dbReference type="InterPro" id="IPR036397">
    <property type="entry name" value="RNaseH_sf"/>
</dbReference>
<reference evidence="2 3" key="1">
    <citation type="submission" date="2024-01" db="EMBL/GenBank/DDBJ databases">
        <title>A telomere-to-telomere, gap-free genome of sweet tea (Lithocarpus litseifolius).</title>
        <authorList>
            <person name="Zhou J."/>
        </authorList>
    </citation>
    <scope>NUCLEOTIDE SEQUENCE [LARGE SCALE GENOMIC DNA]</scope>
    <source>
        <strain evidence="2">Zhou-2022a</strain>
        <tissue evidence="2">Leaf</tissue>
    </source>
</reference>
<organism evidence="2 3">
    <name type="scientific">Lithocarpus litseifolius</name>
    <dbReference type="NCBI Taxonomy" id="425828"/>
    <lineage>
        <taxon>Eukaryota</taxon>
        <taxon>Viridiplantae</taxon>
        <taxon>Streptophyta</taxon>
        <taxon>Embryophyta</taxon>
        <taxon>Tracheophyta</taxon>
        <taxon>Spermatophyta</taxon>
        <taxon>Magnoliopsida</taxon>
        <taxon>eudicotyledons</taxon>
        <taxon>Gunneridae</taxon>
        <taxon>Pentapetalae</taxon>
        <taxon>rosids</taxon>
        <taxon>fabids</taxon>
        <taxon>Fagales</taxon>
        <taxon>Fagaceae</taxon>
        <taxon>Lithocarpus</taxon>
    </lineage>
</organism>
<name>A0AAW2C161_9ROSI</name>
<proteinExistence type="predicted"/>
<dbReference type="InterPro" id="IPR002156">
    <property type="entry name" value="RNaseH_domain"/>
</dbReference>
<keyword evidence="3" id="KW-1185">Reference proteome</keyword>
<evidence type="ECO:0000313" key="3">
    <source>
        <dbReference type="Proteomes" id="UP001459277"/>
    </source>
</evidence>
<accession>A0AAW2C161</accession>
<evidence type="ECO:0000259" key="1">
    <source>
        <dbReference type="Pfam" id="PF13456"/>
    </source>
</evidence>